<accession>A0A0W8FDI5</accession>
<proteinExistence type="predicted"/>
<evidence type="ECO:0000313" key="2">
    <source>
        <dbReference type="EMBL" id="KUG18936.1"/>
    </source>
</evidence>
<feature type="compositionally biased region" description="Basic and acidic residues" evidence="1">
    <location>
        <begin position="29"/>
        <end position="44"/>
    </location>
</feature>
<feature type="region of interest" description="Disordered" evidence="1">
    <location>
        <begin position="29"/>
        <end position="49"/>
    </location>
</feature>
<reference evidence="2" key="1">
    <citation type="journal article" date="2015" name="Proc. Natl. Acad. Sci. U.S.A.">
        <title>Networks of energetic and metabolic interactions define dynamics in microbial communities.</title>
        <authorList>
            <person name="Embree M."/>
            <person name="Liu J.K."/>
            <person name="Al-Bassam M.M."/>
            <person name="Zengler K."/>
        </authorList>
    </citation>
    <scope>NUCLEOTIDE SEQUENCE</scope>
</reference>
<dbReference type="AlphaFoldDB" id="A0A0W8FDI5"/>
<protein>
    <submittedName>
        <fullName evidence="2">Uncharacterized protein</fullName>
    </submittedName>
</protein>
<evidence type="ECO:0000256" key="1">
    <source>
        <dbReference type="SAM" id="MobiDB-lite"/>
    </source>
</evidence>
<organism evidence="2">
    <name type="scientific">hydrocarbon metagenome</name>
    <dbReference type="NCBI Taxonomy" id="938273"/>
    <lineage>
        <taxon>unclassified sequences</taxon>
        <taxon>metagenomes</taxon>
        <taxon>ecological metagenomes</taxon>
    </lineage>
</organism>
<sequence>MLAQRGPERRSCLRMAINPWNSDFCRDPGSEHVHRYPDTDDPERGSAAPYQPAIQDFYRANLARSAAR</sequence>
<name>A0A0W8FDI5_9ZZZZ</name>
<comment type="caution">
    <text evidence="2">The sequence shown here is derived from an EMBL/GenBank/DDBJ whole genome shotgun (WGS) entry which is preliminary data.</text>
</comment>
<dbReference type="EMBL" id="LNQE01001346">
    <property type="protein sequence ID" value="KUG18936.1"/>
    <property type="molecule type" value="Genomic_DNA"/>
</dbReference>
<gene>
    <name evidence="2" type="ORF">ASZ90_011355</name>
</gene>